<evidence type="ECO:0000256" key="4">
    <source>
        <dbReference type="ARBA" id="ARBA00022989"/>
    </source>
</evidence>
<evidence type="ECO:0000256" key="3">
    <source>
        <dbReference type="ARBA" id="ARBA00022692"/>
    </source>
</evidence>
<feature type="transmembrane region" description="Helical" evidence="7">
    <location>
        <begin position="239"/>
        <end position="259"/>
    </location>
</feature>
<proteinExistence type="inferred from homology"/>
<feature type="region of interest" description="Disordered" evidence="6">
    <location>
        <begin position="1"/>
        <end position="38"/>
    </location>
</feature>
<keyword evidence="10" id="KW-1185">Reference proteome</keyword>
<dbReference type="GO" id="GO:0016020">
    <property type="term" value="C:membrane"/>
    <property type="evidence" value="ECO:0007669"/>
    <property type="project" value="UniProtKB-SubCell"/>
</dbReference>
<feature type="domain" description="EamA" evidence="8">
    <location>
        <begin position="267"/>
        <end position="400"/>
    </location>
</feature>
<evidence type="ECO:0000313" key="10">
    <source>
        <dbReference type="Proteomes" id="UP000660262"/>
    </source>
</evidence>
<evidence type="ECO:0000256" key="6">
    <source>
        <dbReference type="SAM" id="MobiDB-lite"/>
    </source>
</evidence>
<keyword evidence="5 7" id="KW-0472">Membrane</keyword>
<evidence type="ECO:0000256" key="2">
    <source>
        <dbReference type="ARBA" id="ARBA00007635"/>
    </source>
</evidence>
<evidence type="ECO:0000256" key="7">
    <source>
        <dbReference type="SAM" id="Phobius"/>
    </source>
</evidence>
<feature type="transmembrane region" description="Helical" evidence="7">
    <location>
        <begin position="334"/>
        <end position="351"/>
    </location>
</feature>
<feature type="transmembrane region" description="Helical" evidence="7">
    <location>
        <begin position="298"/>
        <end position="322"/>
    </location>
</feature>
<dbReference type="OrthoDB" id="306876at2759"/>
<keyword evidence="4 7" id="KW-1133">Transmembrane helix</keyword>
<evidence type="ECO:0000256" key="5">
    <source>
        <dbReference type="ARBA" id="ARBA00023136"/>
    </source>
</evidence>
<dbReference type="InterPro" id="IPR037185">
    <property type="entry name" value="EmrE-like"/>
</dbReference>
<protein>
    <recommendedName>
        <fullName evidence="8">EamA domain-containing protein</fullName>
    </recommendedName>
</protein>
<dbReference type="PANTHER" id="PTHR22911:SF6">
    <property type="entry name" value="SOLUTE CARRIER FAMILY 35 MEMBER G1"/>
    <property type="match status" value="1"/>
</dbReference>
<feature type="transmembrane region" description="Helical" evidence="7">
    <location>
        <begin position="265"/>
        <end position="286"/>
    </location>
</feature>
<keyword evidence="3 7" id="KW-0812">Transmembrane</keyword>
<sequence>MAPPPMPMPSPSPFPGDASPHMAVSVSTSNLGGEVSSSLSAPISLSADADAVVDDDDDDFERVALLPANTAATEDRETASSAQTSSEASSSSPAFSLREFATRGEVCLFVATFIYALQGYVAKVLEQTVPAIEVVLVRSVFSGMITVATGIQVNRHVNGWANKTASERFASVVGKSENFRLLLIRGIFGASAFNLAYAALPYLPLGDHTALFFVNPIFIALASWPVLGEKVTLADGASIVAAFTGTLLIVRPTVIFGGAPQSSSFWLGIWLQLGAALLAAAAMLTVRYIGKRETPLVVAVWFQGLSGLSSASLLLTPLGALLGQTPIVPNAKEAALLGVVSCTSYAAQILLNRGYQVLPPARASGIAYLQCLWSAMLGAVALGEAVTWPSVLGAVLICGGGLAAALYKKKENKAVRGGGVSKEGNRSTAAMRETELVPTSERAGK</sequence>
<feature type="transmembrane region" description="Helical" evidence="7">
    <location>
        <begin position="209"/>
        <end position="227"/>
    </location>
</feature>
<comment type="subcellular location">
    <subcellularLocation>
        <location evidence="1">Membrane</location>
        <topology evidence="1">Multi-pass membrane protein</topology>
    </subcellularLocation>
</comment>
<organism evidence="9 10">
    <name type="scientific">Pycnococcus provasolii</name>
    <dbReference type="NCBI Taxonomy" id="41880"/>
    <lineage>
        <taxon>Eukaryota</taxon>
        <taxon>Viridiplantae</taxon>
        <taxon>Chlorophyta</taxon>
        <taxon>Pseudoscourfieldiophyceae</taxon>
        <taxon>Pseudoscourfieldiales</taxon>
        <taxon>Pycnococcaceae</taxon>
        <taxon>Pycnococcus</taxon>
    </lineage>
</organism>
<dbReference type="EMBL" id="BNJQ01000032">
    <property type="protein sequence ID" value="GHP10954.1"/>
    <property type="molecule type" value="Genomic_DNA"/>
</dbReference>
<evidence type="ECO:0000256" key="1">
    <source>
        <dbReference type="ARBA" id="ARBA00004141"/>
    </source>
</evidence>
<feature type="transmembrane region" description="Helical" evidence="7">
    <location>
        <begin position="182"/>
        <end position="203"/>
    </location>
</feature>
<feature type="region of interest" description="Disordered" evidence="6">
    <location>
        <begin position="67"/>
        <end position="90"/>
    </location>
</feature>
<name>A0A830HUS3_9CHLO</name>
<evidence type="ECO:0000313" key="9">
    <source>
        <dbReference type="EMBL" id="GHP10954.1"/>
    </source>
</evidence>
<dbReference type="Pfam" id="PF00892">
    <property type="entry name" value="EamA"/>
    <property type="match status" value="2"/>
</dbReference>
<feature type="compositionally biased region" description="Pro residues" evidence="6">
    <location>
        <begin position="1"/>
        <end position="14"/>
    </location>
</feature>
<feature type="domain" description="EamA" evidence="8">
    <location>
        <begin position="103"/>
        <end position="250"/>
    </location>
</feature>
<comment type="similarity">
    <text evidence="2">Belongs to the drug/metabolite transporter (DMT) superfamily. Plant drug/metabolite exporter (P-DME) (TC 2.A.7.4) family.</text>
</comment>
<dbReference type="PANTHER" id="PTHR22911">
    <property type="entry name" value="ACYL-MALONYL CONDENSING ENZYME-RELATED"/>
    <property type="match status" value="1"/>
</dbReference>
<reference evidence="9" key="1">
    <citation type="submission" date="2020-10" db="EMBL/GenBank/DDBJ databases">
        <title>Unveiling of a novel bifunctional photoreceptor, Dualchrome1, isolated from a cosmopolitan green alga.</title>
        <authorList>
            <person name="Suzuki S."/>
            <person name="Kawachi M."/>
        </authorList>
    </citation>
    <scope>NUCLEOTIDE SEQUENCE</scope>
    <source>
        <strain evidence="9">NIES 2893</strain>
    </source>
</reference>
<accession>A0A830HUS3</accession>
<feature type="region of interest" description="Disordered" evidence="6">
    <location>
        <begin position="415"/>
        <end position="445"/>
    </location>
</feature>
<gene>
    <name evidence="9" type="ORF">PPROV_000968400</name>
</gene>
<evidence type="ECO:0000259" key="8">
    <source>
        <dbReference type="Pfam" id="PF00892"/>
    </source>
</evidence>
<feature type="compositionally biased region" description="Low complexity" evidence="6">
    <location>
        <begin position="79"/>
        <end position="90"/>
    </location>
</feature>
<dbReference type="Proteomes" id="UP000660262">
    <property type="component" value="Unassembled WGS sequence"/>
</dbReference>
<dbReference type="SUPFAM" id="SSF103481">
    <property type="entry name" value="Multidrug resistance efflux transporter EmrE"/>
    <property type="match status" value="2"/>
</dbReference>
<dbReference type="AlphaFoldDB" id="A0A830HUS3"/>
<feature type="transmembrane region" description="Helical" evidence="7">
    <location>
        <begin position="363"/>
        <end position="382"/>
    </location>
</feature>
<comment type="caution">
    <text evidence="9">The sequence shown here is derived from an EMBL/GenBank/DDBJ whole genome shotgun (WGS) entry which is preliminary data.</text>
</comment>
<dbReference type="InterPro" id="IPR000620">
    <property type="entry name" value="EamA_dom"/>
</dbReference>
<feature type="transmembrane region" description="Helical" evidence="7">
    <location>
        <begin position="388"/>
        <end position="407"/>
    </location>
</feature>